<dbReference type="InterPro" id="IPR036259">
    <property type="entry name" value="MFS_trans_sf"/>
</dbReference>
<dbReference type="InterPro" id="IPR020846">
    <property type="entry name" value="MFS_dom"/>
</dbReference>
<dbReference type="RefSeq" id="WP_205458568.1">
    <property type="nucleotide sequence ID" value="NZ_JAFHKK010000006.1"/>
</dbReference>
<dbReference type="PROSITE" id="PS50850">
    <property type="entry name" value="MFS"/>
    <property type="match status" value="1"/>
</dbReference>
<feature type="transmembrane region" description="Helical" evidence="4">
    <location>
        <begin position="216"/>
        <end position="236"/>
    </location>
</feature>
<proteinExistence type="predicted"/>
<evidence type="ECO:0000256" key="1">
    <source>
        <dbReference type="ARBA" id="ARBA00022692"/>
    </source>
</evidence>
<dbReference type="SUPFAM" id="SSF103473">
    <property type="entry name" value="MFS general substrate transporter"/>
    <property type="match status" value="1"/>
</dbReference>
<protein>
    <submittedName>
        <fullName evidence="6">MFS transporter</fullName>
    </submittedName>
</protein>
<gene>
    <name evidence="6" type="ORF">JWV37_04440</name>
</gene>
<feature type="transmembrane region" description="Helical" evidence="4">
    <location>
        <begin position="371"/>
        <end position="392"/>
    </location>
</feature>
<evidence type="ECO:0000259" key="5">
    <source>
        <dbReference type="PROSITE" id="PS50850"/>
    </source>
</evidence>
<evidence type="ECO:0000256" key="3">
    <source>
        <dbReference type="ARBA" id="ARBA00023136"/>
    </source>
</evidence>
<dbReference type="EMBL" id="JAFHKK010000006">
    <property type="protein sequence ID" value="MBN2964023.1"/>
    <property type="molecule type" value="Genomic_DNA"/>
</dbReference>
<dbReference type="PANTHER" id="PTHR43129">
    <property type="entry name" value="FOSMIDOMYCIN RESISTANCE PROTEIN"/>
    <property type="match status" value="1"/>
</dbReference>
<dbReference type="Proteomes" id="UP000703590">
    <property type="component" value="Unassembled WGS sequence"/>
</dbReference>
<reference evidence="7" key="2">
    <citation type="submission" date="2021-02" db="EMBL/GenBank/DDBJ databases">
        <title>Sulfurospirillum tamanensis sp. nov.</title>
        <authorList>
            <person name="Merkel A.Y."/>
        </authorList>
    </citation>
    <scope>NUCLEOTIDE SEQUENCE [LARGE SCALE GENOMIC DNA]</scope>
    <source>
        <strain evidence="7">T05b</strain>
    </source>
</reference>
<feature type="transmembrane region" description="Helical" evidence="4">
    <location>
        <begin position="343"/>
        <end position="365"/>
    </location>
</feature>
<keyword evidence="1 4" id="KW-0812">Transmembrane</keyword>
<keyword evidence="3 4" id="KW-0472">Membrane</keyword>
<dbReference type="CDD" id="cd17478">
    <property type="entry name" value="MFS_FsR"/>
    <property type="match status" value="1"/>
</dbReference>
<dbReference type="Pfam" id="PF07690">
    <property type="entry name" value="MFS_1"/>
    <property type="match status" value="1"/>
</dbReference>
<organism evidence="6 7">
    <name type="scientific">Sulfurospirillum tamanense</name>
    <dbReference type="NCBI Taxonomy" id="2813362"/>
    <lineage>
        <taxon>Bacteria</taxon>
        <taxon>Pseudomonadati</taxon>
        <taxon>Campylobacterota</taxon>
        <taxon>Epsilonproteobacteria</taxon>
        <taxon>Campylobacterales</taxon>
        <taxon>Sulfurospirillaceae</taxon>
        <taxon>Sulfurospirillum</taxon>
    </lineage>
</organism>
<dbReference type="InterPro" id="IPR011701">
    <property type="entry name" value="MFS"/>
</dbReference>
<feature type="transmembrane region" description="Helical" evidence="4">
    <location>
        <begin position="256"/>
        <end position="276"/>
    </location>
</feature>
<reference evidence="6 7" key="3">
    <citation type="submission" date="2021-02" db="EMBL/GenBank/DDBJ databases">
        <authorList>
            <person name="Merkel A.Y."/>
        </authorList>
    </citation>
    <scope>NUCLEOTIDE SEQUENCE [LARGE SCALE GENOMIC DNA]</scope>
    <source>
        <strain evidence="6 7">T05b</strain>
    </source>
</reference>
<reference evidence="6 7" key="1">
    <citation type="submission" date="2021-02" db="EMBL/GenBank/DDBJ databases">
        <title>Sulfurospirillum tamanensis sp. nov.</title>
        <authorList>
            <person name="Frolova A."/>
            <person name="Merkel A."/>
            <person name="Slobodkin A."/>
        </authorList>
    </citation>
    <scope>NUCLEOTIDE SEQUENCE [LARGE SCALE GENOMIC DNA]</scope>
    <source>
        <strain evidence="6 7">T05b</strain>
    </source>
</reference>
<feature type="transmembrane region" description="Helical" evidence="4">
    <location>
        <begin position="178"/>
        <end position="195"/>
    </location>
</feature>
<accession>A0ABS2WQU1</accession>
<dbReference type="PANTHER" id="PTHR43129:SF1">
    <property type="entry name" value="FOSMIDOMYCIN RESISTANCE PROTEIN"/>
    <property type="match status" value="1"/>
</dbReference>
<feature type="domain" description="Major facilitator superfamily (MFS) profile" evidence="5">
    <location>
        <begin position="24"/>
        <end position="398"/>
    </location>
</feature>
<evidence type="ECO:0000313" key="7">
    <source>
        <dbReference type="Proteomes" id="UP000703590"/>
    </source>
</evidence>
<comment type="caution">
    <text evidence="6">The sequence shown here is derived from an EMBL/GenBank/DDBJ whole genome shotgun (WGS) entry which is preliminary data.</text>
</comment>
<evidence type="ECO:0000256" key="2">
    <source>
        <dbReference type="ARBA" id="ARBA00022989"/>
    </source>
</evidence>
<keyword evidence="2 4" id="KW-1133">Transmembrane helix</keyword>
<sequence>MEATQGFDNQGKAILQHKTFQKDKVFTLSFAHLAHDTYSAFLAPILPLLIDKLGISLFMSAFLDIARSVPALLNPFFGLIAEKTGIKYFVILTPAITAMSMSLIGLATSYSVVFILLFVAGISAALFHVPSPTMVKESSGEKVGTGMSFFMVGGELARTLGPLLVTAGISLWGLEGMYKLMPLGLIASIILYIKLKDFDTNRPVQKPKEKGDTKRVLKTFTPFLSALAGFILFQSAMKRALTLYLPVYLIAQGQSLWYAGISLSVLQGFGVLGAMFSGHISDKIGRQNTLLVASSGSVVAMALFIFSGHMVFLALLGLFLLSTGPVLMASVQDTNSNMPTFLNSMYMSINFGVSSFVVFGVGLAGDIWGLHVTYIVCNIIALGCIPMAFLLGKALLKA</sequence>
<evidence type="ECO:0000256" key="4">
    <source>
        <dbReference type="SAM" id="Phobius"/>
    </source>
</evidence>
<evidence type="ECO:0000313" key="6">
    <source>
        <dbReference type="EMBL" id="MBN2964023.1"/>
    </source>
</evidence>
<dbReference type="Gene3D" id="1.20.1250.20">
    <property type="entry name" value="MFS general substrate transporter like domains"/>
    <property type="match status" value="2"/>
</dbReference>
<name>A0ABS2WQU1_9BACT</name>
<feature type="transmembrane region" description="Helical" evidence="4">
    <location>
        <begin position="110"/>
        <end position="129"/>
    </location>
</feature>
<keyword evidence="7" id="KW-1185">Reference proteome</keyword>